<evidence type="ECO:0000313" key="1">
    <source>
        <dbReference type="EMBL" id="RGE66174.1"/>
    </source>
</evidence>
<sequence>MLLLTIAYETPLVLPYVRISVQIVMQERVIILFIDPLGVDHIAQLFTGQHKGKVTIWEITCHPSLTAVYQLSCSTL</sequence>
<organism evidence="1 2">
    <name type="scientific">Anaerotruncus colihominis</name>
    <dbReference type="NCBI Taxonomy" id="169435"/>
    <lineage>
        <taxon>Bacteria</taxon>
        <taxon>Bacillati</taxon>
        <taxon>Bacillota</taxon>
        <taxon>Clostridia</taxon>
        <taxon>Eubacteriales</taxon>
        <taxon>Oscillospiraceae</taxon>
        <taxon>Anaerotruncus</taxon>
    </lineage>
</organism>
<dbReference type="AlphaFoldDB" id="A0A3E3IGH4"/>
<proteinExistence type="predicted"/>
<reference evidence="1 2" key="1">
    <citation type="submission" date="2018-08" db="EMBL/GenBank/DDBJ databases">
        <title>A genome reference for cultivated species of the human gut microbiota.</title>
        <authorList>
            <person name="Zou Y."/>
            <person name="Xue W."/>
            <person name="Luo G."/>
        </authorList>
    </citation>
    <scope>NUCLEOTIDE SEQUENCE [LARGE SCALE GENOMIC DNA]</scope>
    <source>
        <strain evidence="1 2">TF05-12AC</strain>
    </source>
</reference>
<comment type="caution">
    <text evidence="1">The sequence shown here is derived from an EMBL/GenBank/DDBJ whole genome shotgun (WGS) entry which is preliminary data.</text>
</comment>
<dbReference type="Proteomes" id="UP000260828">
    <property type="component" value="Unassembled WGS sequence"/>
</dbReference>
<dbReference type="EMBL" id="QVME01000009">
    <property type="protein sequence ID" value="RGE66174.1"/>
    <property type="molecule type" value="Genomic_DNA"/>
</dbReference>
<gene>
    <name evidence="1" type="ORF">DXC40_14775</name>
</gene>
<accession>A0A3E3IGH4</accession>
<protein>
    <submittedName>
        <fullName evidence="1">Uncharacterized protein</fullName>
    </submittedName>
</protein>
<evidence type="ECO:0000313" key="2">
    <source>
        <dbReference type="Proteomes" id="UP000260828"/>
    </source>
</evidence>
<name>A0A3E3IGH4_9FIRM</name>